<keyword evidence="5" id="KW-1185">Reference proteome</keyword>
<dbReference type="SMART" id="SM00385">
    <property type="entry name" value="CYCLIN"/>
    <property type="match status" value="1"/>
</dbReference>
<evidence type="ECO:0000259" key="3">
    <source>
        <dbReference type="SMART" id="SM00385"/>
    </source>
</evidence>
<evidence type="ECO:0000256" key="2">
    <source>
        <dbReference type="SAM" id="MobiDB-lite"/>
    </source>
</evidence>
<dbReference type="Gene3D" id="1.10.472.10">
    <property type="entry name" value="Cyclin-like"/>
    <property type="match status" value="2"/>
</dbReference>
<dbReference type="SUPFAM" id="SSF47954">
    <property type="entry name" value="Cyclin-like"/>
    <property type="match status" value="2"/>
</dbReference>
<dbReference type="STRING" id="554055.A0A2P6VNF8"/>
<reference evidence="4 5" key="1">
    <citation type="journal article" date="2018" name="Plant J.">
        <title>Genome sequences of Chlorella sorokiniana UTEX 1602 and Micractinium conductrix SAG 241.80: implications to maltose excretion by a green alga.</title>
        <authorList>
            <person name="Arriola M.B."/>
            <person name="Velmurugan N."/>
            <person name="Zhang Y."/>
            <person name="Plunkett M.H."/>
            <person name="Hondzo H."/>
            <person name="Barney B.M."/>
        </authorList>
    </citation>
    <scope>NUCLEOTIDE SEQUENCE [LARGE SCALE GENOMIC DNA]</scope>
    <source>
        <strain evidence="4 5">SAG 241.80</strain>
    </source>
</reference>
<dbReference type="OrthoDB" id="340962at2759"/>
<keyword evidence="1" id="KW-0195">Cyclin</keyword>
<gene>
    <name evidence="4" type="ORF">C2E20_1501</name>
</gene>
<dbReference type="EMBL" id="LHPF02000002">
    <property type="protein sequence ID" value="PSC75630.1"/>
    <property type="molecule type" value="Genomic_DNA"/>
</dbReference>
<evidence type="ECO:0000313" key="5">
    <source>
        <dbReference type="Proteomes" id="UP000239649"/>
    </source>
</evidence>
<organism evidence="4 5">
    <name type="scientific">Micractinium conductrix</name>
    <dbReference type="NCBI Taxonomy" id="554055"/>
    <lineage>
        <taxon>Eukaryota</taxon>
        <taxon>Viridiplantae</taxon>
        <taxon>Chlorophyta</taxon>
        <taxon>core chlorophytes</taxon>
        <taxon>Trebouxiophyceae</taxon>
        <taxon>Chlorellales</taxon>
        <taxon>Chlorellaceae</taxon>
        <taxon>Chlorella clade</taxon>
        <taxon>Micractinium</taxon>
    </lineage>
</organism>
<proteinExistence type="inferred from homology"/>
<dbReference type="InterPro" id="IPR043198">
    <property type="entry name" value="Cyclin/Ssn8"/>
</dbReference>
<evidence type="ECO:0000313" key="4">
    <source>
        <dbReference type="EMBL" id="PSC75630.1"/>
    </source>
</evidence>
<feature type="region of interest" description="Disordered" evidence="2">
    <location>
        <begin position="506"/>
        <end position="537"/>
    </location>
</feature>
<protein>
    <submittedName>
        <fullName evidence="4">Cyclin-H1-1 isoform X1</fullName>
    </submittedName>
</protein>
<dbReference type="InterPro" id="IPR013763">
    <property type="entry name" value="Cyclin-like_dom"/>
</dbReference>
<dbReference type="GO" id="GO:0016538">
    <property type="term" value="F:cyclin-dependent protein serine/threonine kinase regulator activity"/>
    <property type="evidence" value="ECO:0007669"/>
    <property type="project" value="InterPro"/>
</dbReference>
<dbReference type="InterPro" id="IPR006671">
    <property type="entry name" value="Cyclin_N"/>
</dbReference>
<feature type="region of interest" description="Disordered" evidence="2">
    <location>
        <begin position="40"/>
        <end position="62"/>
    </location>
</feature>
<dbReference type="InterPro" id="IPR036915">
    <property type="entry name" value="Cyclin-like_sf"/>
</dbReference>
<dbReference type="GO" id="GO:0006357">
    <property type="term" value="P:regulation of transcription by RNA polymerase II"/>
    <property type="evidence" value="ECO:0007669"/>
    <property type="project" value="InterPro"/>
</dbReference>
<comment type="caution">
    <text evidence="4">The sequence shown here is derived from an EMBL/GenBank/DDBJ whole genome shotgun (WGS) entry which is preliminary data.</text>
</comment>
<comment type="similarity">
    <text evidence="1">Belongs to the cyclin family.</text>
</comment>
<name>A0A2P6VNF8_9CHLO</name>
<dbReference type="AlphaFoldDB" id="A0A2P6VNF8"/>
<feature type="domain" description="Cyclin-like" evidence="3">
    <location>
        <begin position="147"/>
        <end position="228"/>
    </location>
</feature>
<sequence>MAAAAAVKQQLEDNWSNSRQHNVFPLAQIDYIMRRKRAQQGLTVTQAPAASGRRRRGAGGDQEDAELVLPRWDVELRNWLFTADALLHLREENRKRSLQALDQARARSVSVASLDTLDSEVSGASAPPPPEPPSLSDELSLLRFYGTRVQHVCRELRLPRRVLGAALTYLKRMYLSLSCLEQDPQQLLLTCLYLACKIEEHYISAAELGRLTGVPPELILRTELTALQALKFDLIVHSPYKAVEGFFEDIKEAALAAGSSEAAAAAEGLDAGMSTLAPEQLERVRAAAYAAADALMLSDAPLLHAPGRLALAALRSGFNKVGIKLQKYIERVARQGSGSSCSGGNDAAAATAAVERLHAALSELDALGAEGARPVDQEAMAALDRQLKACRAALQEGGGRAAAAAKAKAKTDKAARKAAKVTEQRGAAEAAVGILGSTAAAPAAPADGGDGQAAAALVPAQSAQAFGSGFPGYDVNMDARKRAAERNQREIDAMMERAAEFKAKRAAEKAAAAAAAPKPGAAAAPQAAAPVAPANGQ</sequence>
<dbReference type="Pfam" id="PF00134">
    <property type="entry name" value="Cyclin_N"/>
    <property type="match status" value="1"/>
</dbReference>
<feature type="compositionally biased region" description="Low complexity" evidence="2">
    <location>
        <begin position="509"/>
        <end position="537"/>
    </location>
</feature>
<evidence type="ECO:0000256" key="1">
    <source>
        <dbReference type="RuleBase" id="RU000383"/>
    </source>
</evidence>
<dbReference type="PANTHER" id="PTHR10026">
    <property type="entry name" value="CYCLIN"/>
    <property type="match status" value="1"/>
</dbReference>
<accession>A0A2P6VNF8</accession>
<dbReference type="Proteomes" id="UP000239649">
    <property type="component" value="Unassembled WGS sequence"/>
</dbReference>